<name>A0AAV6TGX2_9ARAC</name>
<dbReference type="InterPro" id="IPR008042">
    <property type="entry name" value="Retrotrans_Pao"/>
</dbReference>
<protein>
    <submittedName>
        <fullName evidence="1">Uncharacterized protein</fullName>
    </submittedName>
</protein>
<dbReference type="AlphaFoldDB" id="A0AAV6TGX2"/>
<accession>A0AAV6TGX2</accession>
<gene>
    <name evidence="1" type="ORF">JTE90_026344</name>
</gene>
<keyword evidence="2" id="KW-1185">Reference proteome</keyword>
<dbReference type="PANTHER" id="PTHR47331">
    <property type="entry name" value="PHD-TYPE DOMAIN-CONTAINING PROTEIN"/>
    <property type="match status" value="1"/>
</dbReference>
<evidence type="ECO:0000313" key="1">
    <source>
        <dbReference type="EMBL" id="KAG8171074.1"/>
    </source>
</evidence>
<sequence>MNMSMLPLSQTGSRNSRFCLLKGSIAVQLIGFADASSQAYGACLYVKSESSTETQIRLLCSKTRVVPLKTLSICRFELLAATLLSKLASKIV</sequence>
<dbReference type="Proteomes" id="UP000827092">
    <property type="component" value="Unassembled WGS sequence"/>
</dbReference>
<reference evidence="1 2" key="1">
    <citation type="journal article" date="2022" name="Nat. Ecol. Evol.">
        <title>A masculinizing supergene underlies an exaggerated male reproductive morph in a spider.</title>
        <authorList>
            <person name="Hendrickx F."/>
            <person name="De Corte Z."/>
            <person name="Sonet G."/>
            <person name="Van Belleghem S.M."/>
            <person name="Kostlbacher S."/>
            <person name="Vangestel C."/>
        </authorList>
    </citation>
    <scope>NUCLEOTIDE SEQUENCE [LARGE SCALE GENOMIC DNA]</scope>
    <source>
        <strain evidence="1">W744_W776</strain>
    </source>
</reference>
<dbReference type="EMBL" id="JAFNEN010004468">
    <property type="protein sequence ID" value="KAG8171074.1"/>
    <property type="molecule type" value="Genomic_DNA"/>
</dbReference>
<organism evidence="1 2">
    <name type="scientific">Oedothorax gibbosus</name>
    <dbReference type="NCBI Taxonomy" id="931172"/>
    <lineage>
        <taxon>Eukaryota</taxon>
        <taxon>Metazoa</taxon>
        <taxon>Ecdysozoa</taxon>
        <taxon>Arthropoda</taxon>
        <taxon>Chelicerata</taxon>
        <taxon>Arachnida</taxon>
        <taxon>Araneae</taxon>
        <taxon>Araneomorphae</taxon>
        <taxon>Entelegynae</taxon>
        <taxon>Araneoidea</taxon>
        <taxon>Linyphiidae</taxon>
        <taxon>Erigoninae</taxon>
        <taxon>Oedothorax</taxon>
    </lineage>
</organism>
<evidence type="ECO:0000313" key="2">
    <source>
        <dbReference type="Proteomes" id="UP000827092"/>
    </source>
</evidence>
<proteinExistence type="predicted"/>
<dbReference type="Pfam" id="PF05380">
    <property type="entry name" value="Peptidase_A17"/>
    <property type="match status" value="1"/>
</dbReference>
<comment type="caution">
    <text evidence="1">The sequence shown here is derived from an EMBL/GenBank/DDBJ whole genome shotgun (WGS) entry which is preliminary data.</text>
</comment>